<dbReference type="FunCoup" id="A0A420WM83">
    <property type="interactions" value="92"/>
</dbReference>
<dbReference type="InterPro" id="IPR029000">
    <property type="entry name" value="Cyclophilin-like_dom_sf"/>
</dbReference>
<dbReference type="SMART" id="SM00797">
    <property type="entry name" value="AHS2"/>
    <property type="match status" value="1"/>
</dbReference>
<evidence type="ECO:0000256" key="1">
    <source>
        <dbReference type="ARBA" id="ARBA00022741"/>
    </source>
</evidence>
<keyword evidence="6" id="KW-1185">Reference proteome</keyword>
<name>A0A420WM83_9PROT</name>
<organism evidence="5 6">
    <name type="scientific">Litorimonas taeanensis</name>
    <dbReference type="NCBI Taxonomy" id="568099"/>
    <lineage>
        <taxon>Bacteria</taxon>
        <taxon>Pseudomonadati</taxon>
        <taxon>Pseudomonadota</taxon>
        <taxon>Alphaproteobacteria</taxon>
        <taxon>Maricaulales</taxon>
        <taxon>Robiginitomaculaceae</taxon>
    </lineage>
</organism>
<dbReference type="Gene3D" id="2.40.100.10">
    <property type="entry name" value="Cyclophilin-like"/>
    <property type="match status" value="1"/>
</dbReference>
<evidence type="ECO:0000313" key="6">
    <source>
        <dbReference type="Proteomes" id="UP000282211"/>
    </source>
</evidence>
<dbReference type="InParanoid" id="A0A420WM83"/>
<dbReference type="Proteomes" id="UP000282211">
    <property type="component" value="Unassembled WGS sequence"/>
</dbReference>
<feature type="domain" description="Carboxyltransferase" evidence="4">
    <location>
        <begin position="27"/>
        <end position="306"/>
    </location>
</feature>
<dbReference type="PANTHER" id="PTHR43309">
    <property type="entry name" value="5-OXOPROLINASE SUBUNIT C"/>
    <property type="match status" value="1"/>
</dbReference>
<evidence type="ECO:0000313" key="5">
    <source>
        <dbReference type="EMBL" id="RKQ72100.1"/>
    </source>
</evidence>
<dbReference type="InterPro" id="IPR052708">
    <property type="entry name" value="PxpC"/>
</dbReference>
<dbReference type="AlphaFoldDB" id="A0A420WM83"/>
<evidence type="ECO:0000256" key="2">
    <source>
        <dbReference type="ARBA" id="ARBA00022801"/>
    </source>
</evidence>
<gene>
    <name evidence="5" type="ORF">DES40_1437</name>
</gene>
<dbReference type="SUPFAM" id="SSF50891">
    <property type="entry name" value="Cyclophilin-like"/>
    <property type="match status" value="1"/>
</dbReference>
<evidence type="ECO:0000259" key="4">
    <source>
        <dbReference type="SMART" id="SM00797"/>
    </source>
</evidence>
<dbReference type="InterPro" id="IPR003778">
    <property type="entry name" value="CT_A_B"/>
</dbReference>
<dbReference type="RefSeq" id="WP_121100013.1">
    <property type="nucleotide sequence ID" value="NZ_RBII01000001.1"/>
</dbReference>
<keyword evidence="1" id="KW-0547">Nucleotide-binding</keyword>
<keyword evidence="2 5" id="KW-0378">Hydrolase</keyword>
<dbReference type="GO" id="GO:0005524">
    <property type="term" value="F:ATP binding"/>
    <property type="evidence" value="ECO:0007669"/>
    <property type="project" value="UniProtKB-KW"/>
</dbReference>
<reference evidence="5 6" key="1">
    <citation type="submission" date="2018-10" db="EMBL/GenBank/DDBJ databases">
        <title>Genomic Encyclopedia of Type Strains, Phase IV (KMG-IV): sequencing the most valuable type-strain genomes for metagenomic binning, comparative biology and taxonomic classification.</title>
        <authorList>
            <person name="Goeker M."/>
        </authorList>
    </citation>
    <scope>NUCLEOTIDE SEQUENCE [LARGE SCALE GENOMIC DNA]</scope>
    <source>
        <strain evidence="5 6">DSM 22008</strain>
    </source>
</reference>
<accession>A0A420WM83</accession>
<evidence type="ECO:0000256" key="3">
    <source>
        <dbReference type="ARBA" id="ARBA00022840"/>
    </source>
</evidence>
<dbReference type="EMBL" id="RBII01000001">
    <property type="protein sequence ID" value="RKQ72100.1"/>
    <property type="molecule type" value="Genomic_DNA"/>
</dbReference>
<dbReference type="PANTHER" id="PTHR43309:SF3">
    <property type="entry name" value="5-OXOPROLINASE SUBUNIT C"/>
    <property type="match status" value="1"/>
</dbReference>
<proteinExistence type="predicted"/>
<dbReference type="GO" id="GO:0016787">
    <property type="term" value="F:hydrolase activity"/>
    <property type="evidence" value="ECO:0007669"/>
    <property type="project" value="UniProtKB-KW"/>
</dbReference>
<keyword evidence="3" id="KW-0067">ATP-binding</keyword>
<dbReference type="Pfam" id="PF02626">
    <property type="entry name" value="CT_A_B"/>
    <property type="match status" value="1"/>
</dbReference>
<dbReference type="OrthoDB" id="9768696at2"/>
<protein>
    <submittedName>
        <fullName evidence="5">Allophanate hydrolase/antagonist of KipI</fullName>
    </submittedName>
</protein>
<sequence>MRDPILTILNGGSQTTLQDAGRPGYRHLGIPKSGAADRLSFALSNFLVGNSWDAPALECTLGGLHIRFEKATRIALSGAEMWAQINGQNVETNRALPVNKGDILTLSFARIGCRTYIAIEGGLIGEPFMGSVSTYTPASLGGIEGRAVRSGDKFHCAEMENIGSQSLPTGYAPILSRHIVLRARSVSEWSWLTPEAKRYMYTSPFITTPDTDRMGARLIGDHIGLINKTPLTSSPILPGTLQIPPDGKPILAMIDGHCTGGYARALQVITADQWLLGQIAPGSPISFRRCVVEEASDILRGRNAFYAGIMPGFWF</sequence>
<dbReference type="NCBIfam" id="TIGR00724">
    <property type="entry name" value="urea_amlyse_rel"/>
    <property type="match status" value="1"/>
</dbReference>
<comment type="caution">
    <text evidence="5">The sequence shown here is derived from an EMBL/GenBank/DDBJ whole genome shotgun (WGS) entry which is preliminary data.</text>
</comment>